<dbReference type="InterPro" id="IPR000477">
    <property type="entry name" value="RT_dom"/>
</dbReference>
<dbReference type="PANTHER" id="PTHR19446">
    <property type="entry name" value="REVERSE TRANSCRIPTASES"/>
    <property type="match status" value="1"/>
</dbReference>
<dbReference type="EMBL" id="JAJSOF020000036">
    <property type="protein sequence ID" value="KAJ4429050.1"/>
    <property type="molecule type" value="Genomic_DNA"/>
</dbReference>
<keyword evidence="4" id="KW-1185">Reference proteome</keyword>
<comment type="caution">
    <text evidence="3">The sequence shown here is derived from an EMBL/GenBank/DDBJ whole genome shotgun (WGS) entry which is preliminary data.</text>
</comment>
<dbReference type="Pfam" id="PF00078">
    <property type="entry name" value="RVT_1"/>
    <property type="match status" value="1"/>
</dbReference>
<sequence length="760" mass="87065">MKRLEQYIDNSINDLEEKVAKFSMAMFTTHTQPYKRLQHENCQPGSSQVLKKNVMHQFINNQITLHPFRKMTSLAEHTGLNDNSDLTLRWTQDYGQCHINNPDSIDNGITPQIVQLIKTKRRAHRLYMRQHTDDNRRLYRSLQQDVKDAIRRYNTYCWTEITRKLDNTRKRRPYEILDITKETQGRLQLHIDDAELIRNTQAGFRPHINIVDQLLKILTHIELAREQGQTAAIVALDLQRAFDTVWHDGLRYKLTDIRLPPQIIRWISDLLNNRTAQVKINHQLSEHLTINRVEDTQLKGLAATERRLLRWALHLPNSRTVYALSKIKPIAEYIRQINIKYVALAIDRPFNQELFQNPPPFPNLTVNHLLEIFNDFLLQQPSELSPSQETTAMSSANGAEPPPHQPAANQGRLWTPLDQQRRRGRRSVLARQDQLRRRPDQPNEPQGHHYRPTVPYRPPTNLSPSGPLTNPTVLSLSRPTAKFTSKLPPTTFGRDAVYETPPNATERPPWQMPDDPPPPASGPRPTSRGTRPSEGPSDFDLGSDSSLSEGEQTNTTGDTTLDTERDNAPWKVTKYRKVKPAAPGSIPVATQAPTPTPKAPTPLPSSSSAIGPSLPTTSQSDRPIVQVKITRHTTDYNPLFIRRLIQTNNLDIEQPRQYWAYSSLTTTLTFTTLRDAEHFVQTIPATTFGPSAELHIQSPMTTQRPIRQNKELSVVMKNVGTQFLWTTLDNYSARSIRESSDWTASQRQEAILRHNLYESR</sequence>
<gene>
    <name evidence="3" type="ORF">ANN_26046</name>
</gene>
<dbReference type="Proteomes" id="UP001148838">
    <property type="component" value="Unassembled WGS sequence"/>
</dbReference>
<reference evidence="3 4" key="1">
    <citation type="journal article" date="2022" name="Allergy">
        <title>Genome assembly and annotation of Periplaneta americana reveal a comprehensive cockroach allergen profile.</title>
        <authorList>
            <person name="Wang L."/>
            <person name="Xiong Q."/>
            <person name="Saelim N."/>
            <person name="Wang L."/>
            <person name="Nong W."/>
            <person name="Wan A.T."/>
            <person name="Shi M."/>
            <person name="Liu X."/>
            <person name="Cao Q."/>
            <person name="Hui J.H.L."/>
            <person name="Sookrung N."/>
            <person name="Leung T.F."/>
            <person name="Tungtrongchitr A."/>
            <person name="Tsui S.K.W."/>
        </authorList>
    </citation>
    <scope>NUCLEOTIDE SEQUENCE [LARGE SCALE GENOMIC DNA]</scope>
    <source>
        <strain evidence="3">PWHHKU_190912</strain>
    </source>
</reference>
<feature type="compositionally biased region" description="Polar residues" evidence="1">
    <location>
        <begin position="384"/>
        <end position="397"/>
    </location>
</feature>
<feature type="domain" description="Reverse transcriptase" evidence="2">
    <location>
        <begin position="172"/>
        <end position="286"/>
    </location>
</feature>
<evidence type="ECO:0000313" key="4">
    <source>
        <dbReference type="Proteomes" id="UP001148838"/>
    </source>
</evidence>
<accession>A0ABQ8S5D6</accession>
<evidence type="ECO:0000256" key="1">
    <source>
        <dbReference type="SAM" id="MobiDB-lite"/>
    </source>
</evidence>
<evidence type="ECO:0000259" key="2">
    <source>
        <dbReference type="Pfam" id="PF00078"/>
    </source>
</evidence>
<feature type="compositionally biased region" description="Pro residues" evidence="1">
    <location>
        <begin position="510"/>
        <end position="522"/>
    </location>
</feature>
<feature type="compositionally biased region" description="Pro residues" evidence="1">
    <location>
        <begin position="594"/>
        <end position="603"/>
    </location>
</feature>
<evidence type="ECO:0000313" key="3">
    <source>
        <dbReference type="EMBL" id="KAJ4429050.1"/>
    </source>
</evidence>
<feature type="region of interest" description="Disordered" evidence="1">
    <location>
        <begin position="384"/>
        <end position="621"/>
    </location>
</feature>
<protein>
    <recommendedName>
        <fullName evidence="2">Reverse transcriptase domain-containing protein</fullName>
    </recommendedName>
</protein>
<feature type="compositionally biased region" description="Low complexity" evidence="1">
    <location>
        <begin position="540"/>
        <end position="560"/>
    </location>
</feature>
<name>A0ABQ8S5D6_PERAM</name>
<organism evidence="3 4">
    <name type="scientific">Periplaneta americana</name>
    <name type="common">American cockroach</name>
    <name type="synonym">Blatta americana</name>
    <dbReference type="NCBI Taxonomy" id="6978"/>
    <lineage>
        <taxon>Eukaryota</taxon>
        <taxon>Metazoa</taxon>
        <taxon>Ecdysozoa</taxon>
        <taxon>Arthropoda</taxon>
        <taxon>Hexapoda</taxon>
        <taxon>Insecta</taxon>
        <taxon>Pterygota</taxon>
        <taxon>Neoptera</taxon>
        <taxon>Polyneoptera</taxon>
        <taxon>Dictyoptera</taxon>
        <taxon>Blattodea</taxon>
        <taxon>Blattoidea</taxon>
        <taxon>Blattidae</taxon>
        <taxon>Blattinae</taxon>
        <taxon>Periplaneta</taxon>
    </lineage>
</organism>
<proteinExistence type="predicted"/>
<feature type="compositionally biased region" description="Polar residues" evidence="1">
    <location>
        <begin position="460"/>
        <end position="478"/>
    </location>
</feature>